<keyword evidence="2" id="KW-1185">Reference proteome</keyword>
<evidence type="ECO:0000313" key="2">
    <source>
        <dbReference type="Proteomes" id="UP000634136"/>
    </source>
</evidence>
<comment type="caution">
    <text evidence="1">The sequence shown here is derived from an EMBL/GenBank/DDBJ whole genome shotgun (WGS) entry which is preliminary data.</text>
</comment>
<gene>
    <name evidence="1" type="ORF">G2W53_010232</name>
</gene>
<protein>
    <submittedName>
        <fullName evidence="1">Uncharacterized protein</fullName>
    </submittedName>
</protein>
<dbReference type="AlphaFoldDB" id="A0A834WZJ6"/>
<name>A0A834WZJ6_9FABA</name>
<dbReference type="Proteomes" id="UP000634136">
    <property type="component" value="Unassembled WGS sequence"/>
</dbReference>
<dbReference type="OrthoDB" id="659599at2759"/>
<dbReference type="EMBL" id="JAAIUW010000004">
    <property type="protein sequence ID" value="KAF7835373.1"/>
    <property type="molecule type" value="Genomic_DNA"/>
</dbReference>
<sequence length="103" mass="12203">MENETLKEYFKSQQKAASFEPEDCTENVKELPSSDKNINKGNVFDAFKDTFQSVKCSMKEMVSNESNHFNNIFGEQMRKLRLETQKQASWTLLPWEDLLWDWL</sequence>
<accession>A0A834WZJ6</accession>
<reference evidence="1" key="1">
    <citation type="submission" date="2020-09" db="EMBL/GenBank/DDBJ databases">
        <title>Genome-Enabled Discovery of Anthraquinone Biosynthesis in Senna tora.</title>
        <authorList>
            <person name="Kang S.-H."/>
            <person name="Pandey R.P."/>
            <person name="Lee C.-M."/>
            <person name="Sim J.-S."/>
            <person name="Jeong J.-T."/>
            <person name="Choi B.-S."/>
            <person name="Jung M."/>
            <person name="Ginzburg D."/>
            <person name="Zhao K."/>
            <person name="Won S.Y."/>
            <person name="Oh T.-J."/>
            <person name="Yu Y."/>
            <person name="Kim N.-H."/>
            <person name="Lee O.R."/>
            <person name="Lee T.-H."/>
            <person name="Bashyal P."/>
            <person name="Kim T.-S."/>
            <person name="Lee W.-H."/>
            <person name="Kawkins C."/>
            <person name="Kim C.-K."/>
            <person name="Kim J.S."/>
            <person name="Ahn B.O."/>
            <person name="Rhee S.Y."/>
            <person name="Sohng J.K."/>
        </authorList>
    </citation>
    <scope>NUCLEOTIDE SEQUENCE</scope>
    <source>
        <tissue evidence="1">Leaf</tissue>
    </source>
</reference>
<proteinExistence type="predicted"/>
<organism evidence="1 2">
    <name type="scientific">Senna tora</name>
    <dbReference type="NCBI Taxonomy" id="362788"/>
    <lineage>
        <taxon>Eukaryota</taxon>
        <taxon>Viridiplantae</taxon>
        <taxon>Streptophyta</taxon>
        <taxon>Embryophyta</taxon>
        <taxon>Tracheophyta</taxon>
        <taxon>Spermatophyta</taxon>
        <taxon>Magnoliopsida</taxon>
        <taxon>eudicotyledons</taxon>
        <taxon>Gunneridae</taxon>
        <taxon>Pentapetalae</taxon>
        <taxon>rosids</taxon>
        <taxon>fabids</taxon>
        <taxon>Fabales</taxon>
        <taxon>Fabaceae</taxon>
        <taxon>Caesalpinioideae</taxon>
        <taxon>Cassia clade</taxon>
        <taxon>Senna</taxon>
    </lineage>
</organism>
<evidence type="ECO:0000313" key="1">
    <source>
        <dbReference type="EMBL" id="KAF7835373.1"/>
    </source>
</evidence>